<accession>A0A9D9HGL5</accession>
<dbReference type="PANTHER" id="PTHR48111">
    <property type="entry name" value="REGULATOR OF RPOS"/>
    <property type="match status" value="1"/>
</dbReference>
<feature type="modified residue" description="4-aspartylphosphate" evidence="6">
    <location>
        <position position="51"/>
    </location>
</feature>
<evidence type="ECO:0000256" key="2">
    <source>
        <dbReference type="ARBA" id="ARBA00023012"/>
    </source>
</evidence>
<organism evidence="10 11">
    <name type="scientific">Candidatus Avitreponema avistercoris</name>
    <dbReference type="NCBI Taxonomy" id="2840705"/>
    <lineage>
        <taxon>Bacteria</taxon>
        <taxon>Pseudomonadati</taxon>
        <taxon>Spirochaetota</taxon>
        <taxon>Spirochaetia</taxon>
        <taxon>Spirochaetales</taxon>
        <taxon>Candidatus Avitreponema</taxon>
    </lineage>
</organism>
<dbReference type="GO" id="GO:0000156">
    <property type="term" value="F:phosphorelay response regulator activity"/>
    <property type="evidence" value="ECO:0007669"/>
    <property type="project" value="TreeGrafter"/>
</dbReference>
<dbReference type="GO" id="GO:0006355">
    <property type="term" value="P:regulation of DNA-templated transcription"/>
    <property type="evidence" value="ECO:0007669"/>
    <property type="project" value="InterPro"/>
</dbReference>
<reference evidence="10" key="2">
    <citation type="journal article" date="2021" name="PeerJ">
        <title>Extensive microbial diversity within the chicken gut microbiome revealed by metagenomics and culture.</title>
        <authorList>
            <person name="Gilroy R."/>
            <person name="Ravi A."/>
            <person name="Getino M."/>
            <person name="Pursley I."/>
            <person name="Horton D.L."/>
            <person name="Alikhan N.F."/>
            <person name="Baker D."/>
            <person name="Gharbi K."/>
            <person name="Hall N."/>
            <person name="Watson M."/>
            <person name="Adriaenssens E.M."/>
            <person name="Foster-Nyarko E."/>
            <person name="Jarju S."/>
            <person name="Secka A."/>
            <person name="Antonio M."/>
            <person name="Oren A."/>
            <person name="Chaudhuri R.R."/>
            <person name="La Ragione R."/>
            <person name="Hildebrand F."/>
            <person name="Pallen M.J."/>
        </authorList>
    </citation>
    <scope>NUCLEOTIDE SEQUENCE</scope>
    <source>
        <strain evidence="10">B3-4054</strain>
    </source>
</reference>
<dbReference type="SMART" id="SM00862">
    <property type="entry name" value="Trans_reg_C"/>
    <property type="match status" value="1"/>
</dbReference>
<dbReference type="InterPro" id="IPR039420">
    <property type="entry name" value="WalR-like"/>
</dbReference>
<dbReference type="PROSITE" id="PS50110">
    <property type="entry name" value="RESPONSE_REGULATORY"/>
    <property type="match status" value="1"/>
</dbReference>
<dbReference type="GO" id="GO:0032993">
    <property type="term" value="C:protein-DNA complex"/>
    <property type="evidence" value="ECO:0007669"/>
    <property type="project" value="TreeGrafter"/>
</dbReference>
<dbReference type="InterPro" id="IPR001789">
    <property type="entry name" value="Sig_transdc_resp-reg_receiver"/>
</dbReference>
<dbReference type="EMBL" id="JADIMS010000055">
    <property type="protein sequence ID" value="MBO8450164.1"/>
    <property type="molecule type" value="Genomic_DNA"/>
</dbReference>
<name>A0A9D9HGL5_9SPIR</name>
<dbReference type="GO" id="GO:0000976">
    <property type="term" value="F:transcription cis-regulatory region binding"/>
    <property type="evidence" value="ECO:0007669"/>
    <property type="project" value="TreeGrafter"/>
</dbReference>
<dbReference type="AlphaFoldDB" id="A0A9D9HGL5"/>
<sequence>MTVLIVDDEEPIRELISYNVAREGFSFAEAANGQEALRLAKSIRPNVIILDLMLPDMNGLDVCRALKSDAETADIPVIMESAKTDDSDIVAGLELGADDYITKPFSPKVLIARIRSVLRRSSARKTEPSVPEEIRIRDIRIIPRKHEVFIRNAAVELSAAEFSILLFLAEHPGQVFSRQQIIYAVKGDGYPVTDRSVDVQILSIRRKLGDSPDKNSADAHPPLIETIRGVGYRLREEV</sequence>
<feature type="domain" description="OmpR/PhoB-type" evidence="9">
    <location>
        <begin position="131"/>
        <end position="236"/>
    </location>
</feature>
<comment type="caution">
    <text evidence="10">The sequence shown here is derived from an EMBL/GenBank/DDBJ whole genome shotgun (WGS) entry which is preliminary data.</text>
</comment>
<keyword evidence="4 7" id="KW-0238">DNA-binding</keyword>
<dbReference type="InterPro" id="IPR016032">
    <property type="entry name" value="Sig_transdc_resp-reg_C-effctor"/>
</dbReference>
<evidence type="ECO:0000256" key="1">
    <source>
        <dbReference type="ARBA" id="ARBA00022553"/>
    </source>
</evidence>
<dbReference type="Pfam" id="PF00486">
    <property type="entry name" value="Trans_reg_C"/>
    <property type="match status" value="1"/>
</dbReference>
<dbReference type="SUPFAM" id="SSF46894">
    <property type="entry name" value="C-terminal effector domain of the bipartite response regulators"/>
    <property type="match status" value="1"/>
</dbReference>
<dbReference type="PROSITE" id="PS51755">
    <property type="entry name" value="OMPR_PHOB"/>
    <property type="match status" value="1"/>
</dbReference>
<evidence type="ECO:0000256" key="3">
    <source>
        <dbReference type="ARBA" id="ARBA00023015"/>
    </source>
</evidence>
<dbReference type="Gene3D" id="1.10.10.10">
    <property type="entry name" value="Winged helix-like DNA-binding domain superfamily/Winged helix DNA-binding domain"/>
    <property type="match status" value="1"/>
</dbReference>
<evidence type="ECO:0000256" key="6">
    <source>
        <dbReference type="PROSITE-ProRule" id="PRU00169"/>
    </source>
</evidence>
<gene>
    <name evidence="10" type="ORF">IAA96_03560</name>
</gene>
<dbReference type="PANTHER" id="PTHR48111:SF1">
    <property type="entry name" value="TWO-COMPONENT RESPONSE REGULATOR ORR33"/>
    <property type="match status" value="1"/>
</dbReference>
<evidence type="ECO:0000313" key="11">
    <source>
        <dbReference type="Proteomes" id="UP000823616"/>
    </source>
</evidence>
<dbReference type="Gene3D" id="6.10.250.690">
    <property type="match status" value="1"/>
</dbReference>
<protein>
    <submittedName>
        <fullName evidence="10">Response regulator transcription factor</fullName>
    </submittedName>
</protein>
<dbReference type="InterPro" id="IPR036388">
    <property type="entry name" value="WH-like_DNA-bd_sf"/>
</dbReference>
<keyword evidence="1 6" id="KW-0597">Phosphoprotein</keyword>
<dbReference type="InterPro" id="IPR001867">
    <property type="entry name" value="OmpR/PhoB-type_DNA-bd"/>
</dbReference>
<dbReference type="InterPro" id="IPR011006">
    <property type="entry name" value="CheY-like_superfamily"/>
</dbReference>
<evidence type="ECO:0000313" key="10">
    <source>
        <dbReference type="EMBL" id="MBO8450164.1"/>
    </source>
</evidence>
<keyword evidence="5" id="KW-0804">Transcription</keyword>
<evidence type="ECO:0000256" key="5">
    <source>
        <dbReference type="ARBA" id="ARBA00023163"/>
    </source>
</evidence>
<evidence type="ECO:0000259" key="9">
    <source>
        <dbReference type="PROSITE" id="PS51755"/>
    </source>
</evidence>
<evidence type="ECO:0000256" key="7">
    <source>
        <dbReference type="PROSITE-ProRule" id="PRU01091"/>
    </source>
</evidence>
<evidence type="ECO:0000259" key="8">
    <source>
        <dbReference type="PROSITE" id="PS50110"/>
    </source>
</evidence>
<keyword evidence="3" id="KW-0805">Transcription regulation</keyword>
<dbReference type="SMART" id="SM00448">
    <property type="entry name" value="REC"/>
    <property type="match status" value="1"/>
</dbReference>
<evidence type="ECO:0000256" key="4">
    <source>
        <dbReference type="ARBA" id="ARBA00023125"/>
    </source>
</evidence>
<dbReference type="SUPFAM" id="SSF52172">
    <property type="entry name" value="CheY-like"/>
    <property type="match status" value="1"/>
</dbReference>
<dbReference type="Pfam" id="PF00072">
    <property type="entry name" value="Response_reg"/>
    <property type="match status" value="1"/>
</dbReference>
<dbReference type="GO" id="GO:0005829">
    <property type="term" value="C:cytosol"/>
    <property type="evidence" value="ECO:0007669"/>
    <property type="project" value="TreeGrafter"/>
</dbReference>
<dbReference type="Gene3D" id="3.40.50.2300">
    <property type="match status" value="1"/>
</dbReference>
<feature type="domain" description="Response regulatory" evidence="8">
    <location>
        <begin position="2"/>
        <end position="118"/>
    </location>
</feature>
<dbReference type="FunFam" id="3.40.50.2300:FF:000001">
    <property type="entry name" value="DNA-binding response regulator PhoB"/>
    <property type="match status" value="1"/>
</dbReference>
<proteinExistence type="predicted"/>
<dbReference type="Proteomes" id="UP000823616">
    <property type="component" value="Unassembled WGS sequence"/>
</dbReference>
<dbReference type="CDD" id="cd00383">
    <property type="entry name" value="trans_reg_C"/>
    <property type="match status" value="1"/>
</dbReference>
<keyword evidence="2" id="KW-0902">Two-component regulatory system</keyword>
<reference evidence="10" key="1">
    <citation type="submission" date="2020-10" db="EMBL/GenBank/DDBJ databases">
        <authorList>
            <person name="Gilroy R."/>
        </authorList>
    </citation>
    <scope>NUCLEOTIDE SEQUENCE</scope>
    <source>
        <strain evidence="10">B3-4054</strain>
    </source>
</reference>
<feature type="DNA-binding region" description="OmpR/PhoB-type" evidence="7">
    <location>
        <begin position="131"/>
        <end position="236"/>
    </location>
</feature>